<organism evidence="1 2">
    <name type="scientific">Chryseobacterium oleae</name>
    <dbReference type="NCBI Taxonomy" id="491207"/>
    <lineage>
        <taxon>Bacteria</taxon>
        <taxon>Pseudomonadati</taxon>
        <taxon>Bacteroidota</taxon>
        <taxon>Flavobacteriia</taxon>
        <taxon>Flavobacteriales</taxon>
        <taxon>Weeksellaceae</taxon>
        <taxon>Chryseobacterium group</taxon>
        <taxon>Chryseobacterium</taxon>
    </lineage>
</organism>
<reference evidence="2" key="1">
    <citation type="submission" date="2016-10" db="EMBL/GenBank/DDBJ databases">
        <authorList>
            <person name="Varghese N."/>
            <person name="Submissions S."/>
        </authorList>
    </citation>
    <scope>NUCLEOTIDE SEQUENCE [LARGE SCALE GENOMIC DNA]</scope>
    <source>
        <strain evidence="2">DSM 25575</strain>
    </source>
</reference>
<dbReference type="AlphaFoldDB" id="A0A1I4YRS3"/>
<keyword evidence="2" id="KW-1185">Reference proteome</keyword>
<accession>A0A1I4YRS3</accession>
<dbReference type="EMBL" id="FOVD01000003">
    <property type="protein sequence ID" value="SFN40704.1"/>
    <property type="molecule type" value="Genomic_DNA"/>
</dbReference>
<dbReference type="Proteomes" id="UP000198769">
    <property type="component" value="Unassembled WGS sequence"/>
</dbReference>
<protein>
    <submittedName>
        <fullName evidence="1">Uncharacterized protein</fullName>
    </submittedName>
</protein>
<evidence type="ECO:0000313" key="2">
    <source>
        <dbReference type="Proteomes" id="UP000198769"/>
    </source>
</evidence>
<evidence type="ECO:0000313" key="1">
    <source>
        <dbReference type="EMBL" id="SFN40704.1"/>
    </source>
</evidence>
<proteinExistence type="predicted"/>
<gene>
    <name evidence="1" type="ORF">SAMN05421594_2635</name>
</gene>
<name>A0A1I4YRS3_CHROL</name>
<sequence length="51" mass="5978">MKEFDIEKLECKNIYKVPDDLSQNIQNNVMKEMKANLQLNIECKPAAEAFF</sequence>